<reference evidence="2" key="1">
    <citation type="submission" date="2016-11" db="UniProtKB">
        <authorList>
            <consortium name="WormBaseParasite"/>
        </authorList>
    </citation>
    <scope>IDENTIFICATION</scope>
</reference>
<accession>A0A1I8BRZ2</accession>
<organism evidence="1 2">
    <name type="scientific">Meloidogyne hapla</name>
    <name type="common">Root-knot nematode worm</name>
    <dbReference type="NCBI Taxonomy" id="6305"/>
    <lineage>
        <taxon>Eukaryota</taxon>
        <taxon>Metazoa</taxon>
        <taxon>Ecdysozoa</taxon>
        <taxon>Nematoda</taxon>
        <taxon>Chromadorea</taxon>
        <taxon>Rhabditida</taxon>
        <taxon>Tylenchina</taxon>
        <taxon>Tylenchomorpha</taxon>
        <taxon>Tylenchoidea</taxon>
        <taxon>Meloidogynidae</taxon>
        <taxon>Meloidogyninae</taxon>
        <taxon>Meloidogyne</taxon>
    </lineage>
</organism>
<sequence>MNEGFRQFFGDIRVQNDLKQLRRKLFNEARYAIKYAINEIVTRNREQVKFRDGPTQHIIQHDGAVHQVQQNGQINGQQPDEYTQNVKLYGHGAIKLEYSIMWKNRENEEKIEYISISFFYPMNKYVYFKQEIVYTESDGTIITIEQTNKQKYNINN</sequence>
<protein>
    <submittedName>
        <fullName evidence="2">DUF3883 domain-containing protein</fullName>
    </submittedName>
</protein>
<evidence type="ECO:0000313" key="2">
    <source>
        <dbReference type="WBParaSite" id="MhA1_Contig437.frz3.gene26"/>
    </source>
</evidence>
<name>A0A1I8BRZ2_MELHA</name>
<dbReference type="Proteomes" id="UP000095281">
    <property type="component" value="Unplaced"/>
</dbReference>
<dbReference type="WBParaSite" id="MhA1_Contig437.frz3.gene26">
    <property type="protein sequence ID" value="MhA1_Contig437.frz3.gene26"/>
    <property type="gene ID" value="MhA1_Contig437.frz3.gene26"/>
</dbReference>
<dbReference type="AlphaFoldDB" id="A0A1I8BRZ2"/>
<proteinExistence type="predicted"/>
<evidence type="ECO:0000313" key="1">
    <source>
        <dbReference type="Proteomes" id="UP000095281"/>
    </source>
</evidence>
<keyword evidence="1" id="KW-1185">Reference proteome</keyword>